<organism evidence="1 2">
    <name type="scientific">Caerostris extrusa</name>
    <name type="common">Bark spider</name>
    <name type="synonym">Caerostris bankana</name>
    <dbReference type="NCBI Taxonomy" id="172846"/>
    <lineage>
        <taxon>Eukaryota</taxon>
        <taxon>Metazoa</taxon>
        <taxon>Ecdysozoa</taxon>
        <taxon>Arthropoda</taxon>
        <taxon>Chelicerata</taxon>
        <taxon>Arachnida</taxon>
        <taxon>Araneae</taxon>
        <taxon>Araneomorphae</taxon>
        <taxon>Entelegynae</taxon>
        <taxon>Araneoidea</taxon>
        <taxon>Araneidae</taxon>
        <taxon>Caerostris</taxon>
    </lineage>
</organism>
<evidence type="ECO:0000313" key="1">
    <source>
        <dbReference type="EMBL" id="GIY25378.1"/>
    </source>
</evidence>
<accession>A0AAV4RTZ0</accession>
<gene>
    <name evidence="1" type="ORF">CEXT_721451</name>
</gene>
<name>A0AAV4RTZ0_CAEEX</name>
<sequence>MGKDHIRFRLAGYWLPTHTRECCASSRCHSAKSRTVGKQNLVRNLNCIGKKVLRKLFLRLLTDSLINRLIFYTSVFKLTPDLFNLFNHKGEKKLTEAKRRI</sequence>
<evidence type="ECO:0000313" key="2">
    <source>
        <dbReference type="Proteomes" id="UP001054945"/>
    </source>
</evidence>
<comment type="caution">
    <text evidence="1">The sequence shown here is derived from an EMBL/GenBank/DDBJ whole genome shotgun (WGS) entry which is preliminary data.</text>
</comment>
<proteinExistence type="predicted"/>
<protein>
    <submittedName>
        <fullName evidence="1">Uncharacterized protein</fullName>
    </submittedName>
</protein>
<dbReference type="AlphaFoldDB" id="A0AAV4RTZ0"/>
<keyword evidence="2" id="KW-1185">Reference proteome</keyword>
<dbReference type="Proteomes" id="UP001054945">
    <property type="component" value="Unassembled WGS sequence"/>
</dbReference>
<dbReference type="EMBL" id="BPLR01008529">
    <property type="protein sequence ID" value="GIY25378.1"/>
    <property type="molecule type" value="Genomic_DNA"/>
</dbReference>
<reference evidence="1 2" key="1">
    <citation type="submission" date="2021-06" db="EMBL/GenBank/DDBJ databases">
        <title>Caerostris extrusa draft genome.</title>
        <authorList>
            <person name="Kono N."/>
            <person name="Arakawa K."/>
        </authorList>
    </citation>
    <scope>NUCLEOTIDE SEQUENCE [LARGE SCALE GENOMIC DNA]</scope>
</reference>